<dbReference type="SUPFAM" id="SSF50978">
    <property type="entry name" value="WD40 repeat-like"/>
    <property type="match status" value="1"/>
</dbReference>
<evidence type="ECO:0000313" key="4">
    <source>
        <dbReference type="Proteomes" id="UP000239649"/>
    </source>
</evidence>
<evidence type="ECO:0000313" key="3">
    <source>
        <dbReference type="EMBL" id="PSC70328.1"/>
    </source>
</evidence>
<keyword evidence="2" id="KW-0677">Repeat</keyword>
<organism evidence="3 4">
    <name type="scientific">Micractinium conductrix</name>
    <dbReference type="NCBI Taxonomy" id="554055"/>
    <lineage>
        <taxon>Eukaryota</taxon>
        <taxon>Viridiplantae</taxon>
        <taxon>Chlorophyta</taxon>
        <taxon>core chlorophytes</taxon>
        <taxon>Trebouxiophyceae</taxon>
        <taxon>Chlorellales</taxon>
        <taxon>Chlorellaceae</taxon>
        <taxon>Chlorella clade</taxon>
        <taxon>Micractinium</taxon>
    </lineage>
</organism>
<evidence type="ECO:0000256" key="1">
    <source>
        <dbReference type="ARBA" id="ARBA00022574"/>
    </source>
</evidence>
<keyword evidence="4" id="KW-1185">Reference proteome</keyword>
<dbReference type="Gene3D" id="2.130.10.10">
    <property type="entry name" value="YVTN repeat-like/Quinoprotein amine dehydrogenase"/>
    <property type="match status" value="2"/>
</dbReference>
<gene>
    <name evidence="3" type="ORF">C2E20_6249</name>
</gene>
<proteinExistence type="predicted"/>
<name>A0A2P6V8B7_9CHLO</name>
<dbReference type="STRING" id="554055.A0A2P6V8B7"/>
<dbReference type="InterPro" id="IPR036322">
    <property type="entry name" value="WD40_repeat_dom_sf"/>
</dbReference>
<accession>A0A2P6V8B7</accession>
<comment type="caution">
    <text evidence="3">The sequence shown here is derived from an EMBL/GenBank/DDBJ whole genome shotgun (WGS) entry which is preliminary data.</text>
</comment>
<dbReference type="OrthoDB" id="513537at2759"/>
<dbReference type="EMBL" id="LHPF02000020">
    <property type="protein sequence ID" value="PSC70328.1"/>
    <property type="molecule type" value="Genomic_DNA"/>
</dbReference>
<protein>
    <submittedName>
        <fullName evidence="3">WD repeat-containing 32</fullName>
    </submittedName>
</protein>
<reference evidence="3 4" key="1">
    <citation type="journal article" date="2018" name="Plant J.">
        <title>Genome sequences of Chlorella sorokiniana UTEX 1602 and Micractinium conductrix SAG 241.80: implications to maltose excretion by a green alga.</title>
        <authorList>
            <person name="Arriola M.B."/>
            <person name="Velmurugan N."/>
            <person name="Zhang Y."/>
            <person name="Plunkett M.H."/>
            <person name="Hondzo H."/>
            <person name="Barney B.M."/>
        </authorList>
    </citation>
    <scope>NUCLEOTIDE SEQUENCE [LARGE SCALE GENOMIC DNA]</scope>
    <source>
        <strain evidence="3 4">SAG 241.80</strain>
    </source>
</reference>
<keyword evidence="1" id="KW-0853">WD repeat</keyword>
<dbReference type="AlphaFoldDB" id="A0A2P6V8B7"/>
<evidence type="ECO:0000256" key="2">
    <source>
        <dbReference type="ARBA" id="ARBA00022737"/>
    </source>
</evidence>
<dbReference type="Pfam" id="PF00400">
    <property type="entry name" value="WD40"/>
    <property type="match status" value="1"/>
</dbReference>
<dbReference type="SMART" id="SM00320">
    <property type="entry name" value="WD40"/>
    <property type="match status" value="5"/>
</dbReference>
<dbReference type="PANTHER" id="PTHR22850">
    <property type="entry name" value="WD40 REPEAT FAMILY"/>
    <property type="match status" value="1"/>
</dbReference>
<sequence>MLRRRSVRRYVCEVLAADGAAAAAGSTAGEGAADGGGGPDGRVTGFRQLPGCLSDPALARAYSITWRPGLVAAGGKDGVVSVWGSREAEAGTLAANAAVPPLLSGKLHKGWIAEVQFLSAACGNASGSGGDGCGGGGGLLRLLTAGNDGTVGLWDLGRAAEAGGRGGLVPQCLARATDLHSGGIFSLHERGGRLLTAAKDASVAISSLGEGSRAGGAALTVLHRYEDLHSGVVKCARWRDDHCFASCGNDRRLVVVDSRQPTSTGPCFAIEGAHGSAINCLRWHPSEQHLLLSSSHDPAALVQDLRSPGQPLHRLLGHAQGARVGSIYQPAWVAGGAAVATGCERSTLLSLYCTRTGAAISRGDAGFSLGAALCRGAAPGDPLLVSAPRSVLLFAPTWGAEAPA</sequence>
<dbReference type="Proteomes" id="UP000239649">
    <property type="component" value="Unassembled WGS sequence"/>
</dbReference>
<dbReference type="InterPro" id="IPR050459">
    <property type="entry name" value="WD_repeat_RBAP46/RBAP48/MSI1"/>
</dbReference>
<dbReference type="InterPro" id="IPR015943">
    <property type="entry name" value="WD40/YVTN_repeat-like_dom_sf"/>
</dbReference>
<dbReference type="InterPro" id="IPR001680">
    <property type="entry name" value="WD40_rpt"/>
</dbReference>